<dbReference type="SUPFAM" id="SSF46785">
    <property type="entry name" value="Winged helix' DNA-binding domain"/>
    <property type="match status" value="1"/>
</dbReference>
<accession>A0A099T3F3</accession>
<dbReference type="PANTHER" id="PTHR38600:SF1">
    <property type="entry name" value="TRANSCRIPTIONAL REGULATORY PROTEIN"/>
    <property type="match status" value="1"/>
</dbReference>
<evidence type="ECO:0000313" key="2">
    <source>
        <dbReference type="EMBL" id="KGK99715.1"/>
    </source>
</evidence>
<dbReference type="GO" id="GO:0003700">
    <property type="term" value="F:DNA-binding transcription factor activity"/>
    <property type="evidence" value="ECO:0007669"/>
    <property type="project" value="InterPro"/>
</dbReference>
<dbReference type="EMBL" id="JRHO01000002">
    <property type="protein sequence ID" value="KGK99715.1"/>
    <property type="molecule type" value="Genomic_DNA"/>
</dbReference>
<gene>
    <name evidence="2" type="ORF">LI82_00380</name>
</gene>
<evidence type="ECO:0000313" key="3">
    <source>
        <dbReference type="Proteomes" id="UP000029859"/>
    </source>
</evidence>
<dbReference type="Pfam" id="PF01022">
    <property type="entry name" value="HTH_5"/>
    <property type="match status" value="1"/>
</dbReference>
<dbReference type="InterPro" id="IPR036388">
    <property type="entry name" value="WH-like_DNA-bd_sf"/>
</dbReference>
<dbReference type="CDD" id="cd00090">
    <property type="entry name" value="HTH_ARSR"/>
    <property type="match status" value="1"/>
</dbReference>
<dbReference type="PANTHER" id="PTHR38600">
    <property type="entry name" value="TRANSCRIPTIONAL REGULATORY PROTEIN"/>
    <property type="match status" value="1"/>
</dbReference>
<sequence>MGKTMQQIVSIGEAISHPLRLKLLYMLSEREWYVYELAKELNVSRQVLYLHLKRLEKAGFVESDLRLEDDDMRAKKFFKLKEFDVSLNIEDLGTFFE</sequence>
<dbReference type="Proteomes" id="UP000029859">
    <property type="component" value="Unassembled WGS sequence"/>
</dbReference>
<dbReference type="RefSeq" id="WP_048192996.1">
    <property type="nucleotide sequence ID" value="NZ_CAAGSM010000008.1"/>
</dbReference>
<dbReference type="AlphaFoldDB" id="A0A099T3F3"/>
<dbReference type="InterPro" id="IPR036390">
    <property type="entry name" value="WH_DNA-bd_sf"/>
</dbReference>
<dbReference type="Gene3D" id="1.10.10.10">
    <property type="entry name" value="Winged helix-like DNA-binding domain superfamily/Winged helix DNA-binding domain"/>
    <property type="match status" value="1"/>
</dbReference>
<feature type="domain" description="HTH arsR-type" evidence="1">
    <location>
        <begin position="10"/>
        <end position="82"/>
    </location>
</feature>
<dbReference type="GeneID" id="69200169"/>
<keyword evidence="3" id="KW-1185">Reference proteome</keyword>
<dbReference type="SMART" id="SM00418">
    <property type="entry name" value="HTH_ARSR"/>
    <property type="match status" value="1"/>
</dbReference>
<evidence type="ECO:0000259" key="1">
    <source>
        <dbReference type="SMART" id="SM00418"/>
    </source>
</evidence>
<organism evidence="2 3">
    <name type="scientific">Methanococcoides methylutens</name>
    <dbReference type="NCBI Taxonomy" id="2226"/>
    <lineage>
        <taxon>Archaea</taxon>
        <taxon>Methanobacteriati</taxon>
        <taxon>Methanobacteriota</taxon>
        <taxon>Stenosarchaea group</taxon>
        <taxon>Methanomicrobia</taxon>
        <taxon>Methanosarcinales</taxon>
        <taxon>Methanosarcinaceae</taxon>
        <taxon>Methanococcoides</taxon>
    </lineage>
</organism>
<dbReference type="InterPro" id="IPR011991">
    <property type="entry name" value="ArsR-like_HTH"/>
</dbReference>
<dbReference type="InterPro" id="IPR001845">
    <property type="entry name" value="HTH_ArsR_DNA-bd_dom"/>
</dbReference>
<protein>
    <submittedName>
        <fullName evidence="2">Transcriptional regulator</fullName>
    </submittedName>
</protein>
<name>A0A099T3F3_METMT</name>
<reference evidence="2 3" key="1">
    <citation type="submission" date="2014-09" db="EMBL/GenBank/DDBJ databases">
        <title>Draft genome sequence of an obligately methylotrophic methanogen, Methanococcoides methylutens, isolated from marine sediment.</title>
        <authorList>
            <person name="Guan Y."/>
            <person name="Ngugi D.K."/>
            <person name="Blom J."/>
            <person name="Ali S."/>
            <person name="Ferry J.G."/>
            <person name="Stingl U."/>
        </authorList>
    </citation>
    <scope>NUCLEOTIDE SEQUENCE [LARGE SCALE GENOMIC DNA]</scope>
    <source>
        <strain evidence="2 3">DSM 2657</strain>
    </source>
</reference>
<comment type="caution">
    <text evidence="2">The sequence shown here is derived from an EMBL/GenBank/DDBJ whole genome shotgun (WGS) entry which is preliminary data.</text>
</comment>
<proteinExistence type="predicted"/>
<dbReference type="OrthoDB" id="9623at2157"/>